<keyword evidence="2 5" id="KW-0238">DNA-binding</keyword>
<name>A0A1M5S0H2_9BACT</name>
<dbReference type="RefSeq" id="WP_073072312.1">
    <property type="nucleotide sequence ID" value="NZ_FQXN01000002.1"/>
</dbReference>
<feature type="domain" description="HTH marR-type" evidence="4">
    <location>
        <begin position="6"/>
        <end position="138"/>
    </location>
</feature>
<dbReference type="Pfam" id="PF01047">
    <property type="entry name" value="MarR"/>
    <property type="match status" value="1"/>
</dbReference>
<dbReference type="InterPro" id="IPR036390">
    <property type="entry name" value="WH_DNA-bd_sf"/>
</dbReference>
<dbReference type="SMART" id="SM00347">
    <property type="entry name" value="HTH_MARR"/>
    <property type="match status" value="1"/>
</dbReference>
<accession>A0A1M5S0H2</accession>
<dbReference type="OrthoDB" id="6400170at2"/>
<evidence type="ECO:0000313" key="6">
    <source>
        <dbReference type="Proteomes" id="UP000242592"/>
    </source>
</evidence>
<evidence type="ECO:0000256" key="3">
    <source>
        <dbReference type="ARBA" id="ARBA00023163"/>
    </source>
</evidence>
<keyword evidence="6" id="KW-1185">Reference proteome</keyword>
<reference evidence="6" key="1">
    <citation type="submission" date="2016-11" db="EMBL/GenBank/DDBJ databases">
        <authorList>
            <person name="Varghese N."/>
            <person name="Submissions S."/>
        </authorList>
    </citation>
    <scope>NUCLEOTIDE SEQUENCE [LARGE SCALE GENOMIC DNA]</scope>
    <source>
        <strain evidence="6">DSM 15807</strain>
    </source>
</reference>
<dbReference type="PRINTS" id="PR00598">
    <property type="entry name" value="HTHMARR"/>
</dbReference>
<dbReference type="Gene3D" id="1.10.10.10">
    <property type="entry name" value="Winged helix-like DNA-binding domain superfamily/Winged helix DNA-binding domain"/>
    <property type="match status" value="1"/>
</dbReference>
<dbReference type="GO" id="GO:0003700">
    <property type="term" value="F:DNA-binding transcription factor activity"/>
    <property type="evidence" value="ECO:0007669"/>
    <property type="project" value="InterPro"/>
</dbReference>
<dbReference type="STRING" id="1123380.SAMN02745199_0729"/>
<proteinExistence type="predicted"/>
<dbReference type="InterPro" id="IPR022689">
    <property type="entry name" value="Iron_dep_repressor"/>
</dbReference>
<protein>
    <submittedName>
        <fullName evidence="5">DNA-binding transcriptional regulator, MarR family</fullName>
    </submittedName>
</protein>
<dbReference type="GO" id="GO:0003677">
    <property type="term" value="F:DNA binding"/>
    <property type="evidence" value="ECO:0007669"/>
    <property type="project" value="UniProtKB-KW"/>
</dbReference>
<evidence type="ECO:0000259" key="4">
    <source>
        <dbReference type="PROSITE" id="PS50995"/>
    </source>
</evidence>
<evidence type="ECO:0000313" key="5">
    <source>
        <dbReference type="EMBL" id="SHH31949.1"/>
    </source>
</evidence>
<dbReference type="AlphaFoldDB" id="A0A1M5S0H2"/>
<organism evidence="5 6">
    <name type="scientific">Thermosipho atlanticus DSM 15807</name>
    <dbReference type="NCBI Taxonomy" id="1123380"/>
    <lineage>
        <taxon>Bacteria</taxon>
        <taxon>Thermotogati</taxon>
        <taxon>Thermotogota</taxon>
        <taxon>Thermotogae</taxon>
        <taxon>Thermotogales</taxon>
        <taxon>Fervidobacteriaceae</taxon>
        <taxon>Thermosipho</taxon>
    </lineage>
</organism>
<dbReference type="EMBL" id="FQXN01000002">
    <property type="protein sequence ID" value="SHH31949.1"/>
    <property type="molecule type" value="Genomic_DNA"/>
</dbReference>
<keyword evidence="1" id="KW-0805">Transcription regulation</keyword>
<dbReference type="PANTHER" id="PTHR42756:SF1">
    <property type="entry name" value="TRANSCRIPTIONAL REPRESSOR OF EMRAB OPERON"/>
    <property type="match status" value="1"/>
</dbReference>
<dbReference type="Proteomes" id="UP000242592">
    <property type="component" value="Unassembled WGS sequence"/>
</dbReference>
<keyword evidence="3" id="KW-0804">Transcription</keyword>
<dbReference type="GO" id="GO:0046914">
    <property type="term" value="F:transition metal ion binding"/>
    <property type="evidence" value="ECO:0007669"/>
    <property type="project" value="InterPro"/>
</dbReference>
<evidence type="ECO:0000256" key="2">
    <source>
        <dbReference type="ARBA" id="ARBA00023125"/>
    </source>
</evidence>
<dbReference type="PANTHER" id="PTHR42756">
    <property type="entry name" value="TRANSCRIPTIONAL REGULATOR, MARR"/>
    <property type="match status" value="1"/>
</dbReference>
<dbReference type="InterPro" id="IPR000835">
    <property type="entry name" value="HTH_MarR-typ"/>
</dbReference>
<dbReference type="InterPro" id="IPR036388">
    <property type="entry name" value="WH-like_DNA-bd_sf"/>
</dbReference>
<dbReference type="PROSITE" id="PS50995">
    <property type="entry name" value="HTH_MARR_2"/>
    <property type="match status" value="1"/>
</dbReference>
<evidence type="ECO:0000256" key="1">
    <source>
        <dbReference type="ARBA" id="ARBA00023015"/>
    </source>
</evidence>
<sequence>MNFNDFSEVFKLLSEFGKVRFQILRSALENDNVHPGQVPMLFIISSNPGISQNEIAKRMHITSSTVAIMLRRMEKHGLVERKQNEQDRRELKVYLTEKAKKLVEKLFEKMKNFESLSLRNFSKDEIETFENLLRKMLKNLEAMKHDETF</sequence>
<dbReference type="SUPFAM" id="SSF46785">
    <property type="entry name" value="Winged helix' DNA-binding domain"/>
    <property type="match status" value="1"/>
</dbReference>
<gene>
    <name evidence="5" type="ORF">SAMN02745199_0729</name>
</gene>
<dbReference type="SMART" id="SM00529">
    <property type="entry name" value="HTH_DTXR"/>
    <property type="match status" value="1"/>
</dbReference>